<organism evidence="2 3">
    <name type="scientific">Vibrio mimicus</name>
    <dbReference type="NCBI Taxonomy" id="674"/>
    <lineage>
        <taxon>Bacteria</taxon>
        <taxon>Pseudomonadati</taxon>
        <taxon>Pseudomonadota</taxon>
        <taxon>Gammaproteobacteria</taxon>
        <taxon>Vibrionales</taxon>
        <taxon>Vibrionaceae</taxon>
        <taxon>Vibrio</taxon>
    </lineage>
</organism>
<feature type="region of interest" description="Disordered" evidence="1">
    <location>
        <begin position="35"/>
        <end position="60"/>
    </location>
</feature>
<dbReference type="AlphaFoldDB" id="A0A2J9VJI7"/>
<name>A0A2J9VJI7_VIBMI</name>
<proteinExistence type="predicted"/>
<evidence type="ECO:0000256" key="1">
    <source>
        <dbReference type="SAM" id="MobiDB-lite"/>
    </source>
</evidence>
<evidence type="ECO:0000313" key="2">
    <source>
        <dbReference type="EMBL" id="PNM63822.1"/>
    </source>
</evidence>
<dbReference type="EMBL" id="LOSJ02000001">
    <property type="protein sequence ID" value="PNM63822.1"/>
    <property type="molecule type" value="Genomic_DNA"/>
</dbReference>
<keyword evidence="3" id="KW-1185">Reference proteome</keyword>
<sequence>MTVPLEAFVSFVAHCLKMTFLTHLFENHFTQMHQTNTHPTPKAVKLAAKTQNDQGEVDHG</sequence>
<gene>
    <name evidence="2" type="ORF">AL544_002370</name>
</gene>
<protein>
    <submittedName>
        <fullName evidence="2">Uncharacterized protein</fullName>
    </submittedName>
</protein>
<accession>A0A2J9VJI7</accession>
<reference evidence="2" key="1">
    <citation type="submission" date="2017-12" db="EMBL/GenBank/DDBJ databases">
        <title>FDA dAtabase for Regulatory Grade micrObial Sequences (FDA-ARGOS): Supporting development and validation of Infectious Disease Dx tests.</title>
        <authorList>
            <person name="Hoffmann M."/>
            <person name="Allard M."/>
            <person name="Evans P."/>
            <person name="Brown E."/>
            <person name="Tallon L.J."/>
            <person name="Sadzewicz L."/>
            <person name="Sengamalay N."/>
            <person name="Ott S."/>
            <person name="Godinez A."/>
            <person name="Nagaraj S."/>
            <person name="Vavikolanu K."/>
            <person name="Aluvathingal J."/>
            <person name="Nadendla S."/>
            <person name="Hobson J."/>
            <person name="Sichtig H."/>
        </authorList>
    </citation>
    <scope>NUCLEOTIDE SEQUENCE [LARGE SCALE GENOMIC DNA]</scope>
    <source>
        <strain evidence="2">FDAARGOS_113</strain>
    </source>
</reference>
<comment type="caution">
    <text evidence="2">The sequence shown here is derived from an EMBL/GenBank/DDBJ whole genome shotgun (WGS) entry which is preliminary data.</text>
</comment>
<evidence type="ECO:0000313" key="3">
    <source>
        <dbReference type="Proteomes" id="UP000053748"/>
    </source>
</evidence>
<dbReference type="Proteomes" id="UP000053748">
    <property type="component" value="Unassembled WGS sequence"/>
</dbReference>